<dbReference type="PATRIC" id="fig|1095743.3.peg.575"/>
<dbReference type="EMBL" id="AJMU01000034">
    <property type="protein sequence ID" value="EIG26620.1"/>
    <property type="molecule type" value="Genomic_DNA"/>
</dbReference>
<gene>
    <name evidence="1" type="ORF">HMPREF1054_2031</name>
</gene>
<proteinExistence type="predicted"/>
<organism evidence="1 2">
    <name type="scientific">Haemophilus paraphrohaemolyticus HK411</name>
    <dbReference type="NCBI Taxonomy" id="1095743"/>
    <lineage>
        <taxon>Bacteria</taxon>
        <taxon>Pseudomonadati</taxon>
        <taxon>Pseudomonadota</taxon>
        <taxon>Gammaproteobacteria</taxon>
        <taxon>Pasteurellales</taxon>
        <taxon>Pasteurellaceae</taxon>
        <taxon>Haemophilus</taxon>
    </lineage>
</organism>
<dbReference type="Proteomes" id="UP000003345">
    <property type="component" value="Unassembled WGS sequence"/>
</dbReference>
<dbReference type="AlphaFoldDB" id="I2NLA9"/>
<evidence type="ECO:0000313" key="2">
    <source>
        <dbReference type="Proteomes" id="UP000003345"/>
    </source>
</evidence>
<accession>I2NLA9</accession>
<protein>
    <submittedName>
        <fullName evidence="1">Uncharacterized protein</fullName>
    </submittedName>
</protein>
<reference evidence="1 2" key="1">
    <citation type="submission" date="2012-04" db="EMBL/GenBank/DDBJ databases">
        <authorList>
            <person name="Harkins D.M."/>
            <person name="Madupu R."/>
            <person name="Durkin A.S."/>
            <person name="Torralba M."/>
            <person name="Methe B."/>
            <person name="Sutton G.G."/>
            <person name="Nelson K.E."/>
        </authorList>
    </citation>
    <scope>NUCLEOTIDE SEQUENCE [LARGE SCALE GENOMIC DNA]</scope>
    <source>
        <strain evidence="1 2">HK411</strain>
    </source>
</reference>
<comment type="caution">
    <text evidence="1">The sequence shown here is derived from an EMBL/GenBank/DDBJ whole genome shotgun (WGS) entry which is preliminary data.</text>
</comment>
<evidence type="ECO:0000313" key="1">
    <source>
        <dbReference type="EMBL" id="EIG26620.1"/>
    </source>
</evidence>
<name>I2NLA9_9PAST</name>
<sequence length="102" mass="11210">MSNNSNIELVKQLLQKAGVVIHPKSGGVMVYAYRNGKQYESFVCSWLGSNLTVSISIEGKADLEQSSKIAKSIFGKQFAVSHLADCPFDGQQANYFSCEFSH</sequence>
<dbReference type="RefSeq" id="WP_005708326.1">
    <property type="nucleotide sequence ID" value="NZ_AJMU01000034.1"/>
</dbReference>
<dbReference type="OrthoDB" id="9921079at2"/>